<dbReference type="SMART" id="SM01130">
    <property type="entry name" value="DHDPS"/>
    <property type="match status" value="1"/>
</dbReference>
<name>A0A2T4IS39_9HYPH</name>
<reference evidence="5 6" key="1">
    <citation type="submission" date="2018-03" db="EMBL/GenBank/DDBJ databases">
        <title>Genome sequence of the symbiotic type strain Mesorhizobium helmanticense CSLC115NT isolated from Lotus corniculatus nodules.</title>
        <authorList>
            <person name="Sannazzaro A.I."/>
            <person name="Torres Tejerizo G.A."/>
            <person name="Dip D."/>
            <person name="Caballero M."/>
            <person name="Pistorio M."/>
            <person name="Estrella M.J."/>
        </authorList>
    </citation>
    <scope>NUCLEOTIDE SEQUENCE [LARGE SCALE GENOMIC DNA]</scope>
    <source>
        <strain evidence="5 6">CSLC115N</strain>
    </source>
</reference>
<comment type="similarity">
    <text evidence="2">Belongs to the DapA family.</text>
</comment>
<keyword evidence="6" id="KW-1185">Reference proteome</keyword>
<dbReference type="Proteomes" id="UP000240259">
    <property type="component" value="Unassembled WGS sequence"/>
</dbReference>
<feature type="active site" description="Schiff-base intermediate with substrate" evidence="3">
    <location>
        <position position="171"/>
    </location>
</feature>
<evidence type="ECO:0000313" key="6">
    <source>
        <dbReference type="Proteomes" id="UP000240259"/>
    </source>
</evidence>
<proteinExistence type="inferred from homology"/>
<accession>A0A2T4IS39</accession>
<evidence type="ECO:0000256" key="1">
    <source>
        <dbReference type="ARBA" id="ARBA00023239"/>
    </source>
</evidence>
<dbReference type="OrthoDB" id="7157803at2"/>
<dbReference type="InterPro" id="IPR002220">
    <property type="entry name" value="DapA-like"/>
</dbReference>
<dbReference type="SUPFAM" id="SSF51569">
    <property type="entry name" value="Aldolase"/>
    <property type="match status" value="1"/>
</dbReference>
<dbReference type="PANTHER" id="PTHR12128:SF67">
    <property type="entry name" value="BLR3884 PROTEIN"/>
    <property type="match status" value="1"/>
</dbReference>
<evidence type="ECO:0000256" key="3">
    <source>
        <dbReference type="PIRSR" id="PIRSR001365-1"/>
    </source>
</evidence>
<evidence type="ECO:0000256" key="2">
    <source>
        <dbReference type="PIRNR" id="PIRNR001365"/>
    </source>
</evidence>
<dbReference type="Gene3D" id="3.20.20.70">
    <property type="entry name" value="Aldolase class I"/>
    <property type="match status" value="1"/>
</dbReference>
<evidence type="ECO:0000313" key="5">
    <source>
        <dbReference type="EMBL" id="PTE08474.1"/>
    </source>
</evidence>
<evidence type="ECO:0000256" key="4">
    <source>
        <dbReference type="PIRSR" id="PIRSR001365-2"/>
    </source>
</evidence>
<gene>
    <name evidence="5" type="ORF">C9427_21100</name>
</gene>
<dbReference type="EMBL" id="PZJX01000039">
    <property type="protein sequence ID" value="PTE08474.1"/>
    <property type="molecule type" value="Genomic_DNA"/>
</dbReference>
<sequence length="299" mass="31036">MTGKNKLRGVIAAIPTPFTTTPEPDIDRFVSLAGRLLDEGCDALNMCGTTGEATSMSLAQRKALMSAAAKALPRDRLMVGTGAASVTDAIELTRHAGELGLAGALLLPPFYYKNVGDDGVIAYFSAVAQMTATQAIPLYLYHFPALSGVPFHPALVAALRERIGPRLSGLKDSSGDLAYSRTVAAAVPDFDVFPSDEGSLMEARSGAFAGCISATANLSSRLCAAAWRDGDAGALATASAIRKRVASGPLIPGIKAMIAEMMADPAYASPLPPLTALPAAESETLKHDLKGILSRDIGF</sequence>
<keyword evidence="1 2" id="KW-0456">Lyase</keyword>
<dbReference type="PIRSF" id="PIRSF001365">
    <property type="entry name" value="DHDPS"/>
    <property type="match status" value="1"/>
</dbReference>
<dbReference type="GO" id="GO:0008840">
    <property type="term" value="F:4-hydroxy-tetrahydrodipicolinate synthase activity"/>
    <property type="evidence" value="ECO:0007669"/>
    <property type="project" value="TreeGrafter"/>
</dbReference>
<dbReference type="PANTHER" id="PTHR12128">
    <property type="entry name" value="DIHYDRODIPICOLINATE SYNTHASE"/>
    <property type="match status" value="1"/>
</dbReference>
<dbReference type="CDD" id="cd00408">
    <property type="entry name" value="DHDPS-like"/>
    <property type="match status" value="1"/>
</dbReference>
<feature type="binding site" evidence="4">
    <location>
        <position position="50"/>
    </location>
    <ligand>
        <name>pyruvate</name>
        <dbReference type="ChEBI" id="CHEBI:15361"/>
    </ligand>
</feature>
<dbReference type="Pfam" id="PF00701">
    <property type="entry name" value="DHDPS"/>
    <property type="match status" value="1"/>
</dbReference>
<organism evidence="5 6">
    <name type="scientific">Mesorhizobium helmanticense</name>
    <dbReference type="NCBI Taxonomy" id="1776423"/>
    <lineage>
        <taxon>Bacteria</taxon>
        <taxon>Pseudomonadati</taxon>
        <taxon>Pseudomonadota</taxon>
        <taxon>Alphaproteobacteria</taxon>
        <taxon>Hyphomicrobiales</taxon>
        <taxon>Phyllobacteriaceae</taxon>
        <taxon>Mesorhizobium</taxon>
    </lineage>
</organism>
<comment type="caution">
    <text evidence="5">The sequence shown here is derived from an EMBL/GenBank/DDBJ whole genome shotgun (WGS) entry which is preliminary data.</text>
</comment>
<feature type="binding site" evidence="4">
    <location>
        <position position="212"/>
    </location>
    <ligand>
        <name>pyruvate</name>
        <dbReference type="ChEBI" id="CHEBI:15361"/>
    </ligand>
</feature>
<dbReference type="InterPro" id="IPR013785">
    <property type="entry name" value="Aldolase_TIM"/>
</dbReference>
<feature type="active site" description="Proton donor/acceptor" evidence="3">
    <location>
        <position position="141"/>
    </location>
</feature>
<dbReference type="PRINTS" id="PR00146">
    <property type="entry name" value="DHPICSNTHASE"/>
</dbReference>
<dbReference type="AlphaFoldDB" id="A0A2T4IS39"/>
<protein>
    <submittedName>
        <fullName evidence="5">Dihydrodipicolinate synthase family protein</fullName>
    </submittedName>
</protein>
<dbReference type="RefSeq" id="WP_107651020.1">
    <property type="nucleotide sequence ID" value="NZ_PZJX01000039.1"/>
</dbReference>